<feature type="signal peptide" evidence="1">
    <location>
        <begin position="1"/>
        <end position="21"/>
    </location>
</feature>
<sequence length="443" mass="49192">MSKAARIIFLVLCLFAGPAHAYTTTTCEETWYVPTPGKEFSGSTASWTKVKEGDCQSHSMKLLELWNSGHSESFAMVDGKGYYVKLTEVPEGPGCHDRGAPVIDPQCFLPDALRHYEVHKERQYYQVTSGRELKLLDESSVKGGPAASGCKPGLYATDGVSLFYATHAFDDESGVFPYTPVRIEGADLASFKCFTPTGSNDDHEWAHDKDHVFYFGRTINGMSPNFPVRVQGDPRSVTSFIINGDKVFEVSWDEVTLRPDMKPDLHLLSPNFMTDGTSVFDREGKKIQGLNAAALKIVMPVCPIPGYPQLNCTPYDSTIPTGMVLDGGIAIENGVIAFPRFGSHVFRHEGLNAGNVTYFFLKRDDAQPDAFMIFDNRLYRLRALVDQLSDYDARTQQRLKDGVVIHGSLRSAKCGFVDDDKGPIDMETLERYSPDSPYPKQNC</sequence>
<reference evidence="2 3" key="1">
    <citation type="submission" date="2016-11" db="EMBL/GenBank/DDBJ databases">
        <authorList>
            <person name="Jaros S."/>
            <person name="Januszkiewicz K."/>
            <person name="Wedrychowicz H."/>
        </authorList>
    </citation>
    <scope>NUCLEOTIDE SEQUENCE [LARGE SCALE GENOMIC DNA]</scope>
    <source>
        <strain evidence="2 3">GAS95</strain>
    </source>
</reference>
<organism evidence="2 3">
    <name type="scientific">Paraburkholderia phenazinium</name>
    <dbReference type="NCBI Taxonomy" id="60549"/>
    <lineage>
        <taxon>Bacteria</taxon>
        <taxon>Pseudomonadati</taxon>
        <taxon>Pseudomonadota</taxon>
        <taxon>Betaproteobacteria</taxon>
        <taxon>Burkholderiales</taxon>
        <taxon>Burkholderiaceae</taxon>
        <taxon>Paraburkholderia</taxon>
    </lineage>
</organism>
<dbReference type="Pfam" id="PF13644">
    <property type="entry name" value="DKNYY"/>
    <property type="match status" value="1"/>
</dbReference>
<feature type="chain" id="PRO_5011980563" evidence="1">
    <location>
        <begin position="22"/>
        <end position="443"/>
    </location>
</feature>
<evidence type="ECO:0000256" key="1">
    <source>
        <dbReference type="SAM" id="SignalP"/>
    </source>
</evidence>
<dbReference type="EMBL" id="FSRU01000001">
    <property type="protein sequence ID" value="SIO44895.1"/>
    <property type="molecule type" value="Genomic_DNA"/>
</dbReference>
<name>A0A1N6JKM3_9BURK</name>
<protein>
    <submittedName>
        <fullName evidence="2">DKNYY family protein</fullName>
    </submittedName>
</protein>
<keyword evidence="3" id="KW-1185">Reference proteome</keyword>
<dbReference type="Proteomes" id="UP000185151">
    <property type="component" value="Unassembled WGS sequence"/>
</dbReference>
<dbReference type="InterPro" id="IPR027375">
    <property type="entry name" value="DKNYY"/>
</dbReference>
<dbReference type="RefSeq" id="WP_171991646.1">
    <property type="nucleotide sequence ID" value="NZ_FSRU01000001.1"/>
</dbReference>
<dbReference type="AlphaFoldDB" id="A0A1N6JKM3"/>
<gene>
    <name evidence="2" type="ORF">SAMN05444165_3291</name>
</gene>
<proteinExistence type="predicted"/>
<evidence type="ECO:0000313" key="3">
    <source>
        <dbReference type="Proteomes" id="UP000185151"/>
    </source>
</evidence>
<evidence type="ECO:0000313" key="2">
    <source>
        <dbReference type="EMBL" id="SIO44895.1"/>
    </source>
</evidence>
<accession>A0A1N6JKM3</accession>
<keyword evidence="1" id="KW-0732">Signal</keyword>